<dbReference type="RefSeq" id="WP_309939785.1">
    <property type="nucleotide sequence ID" value="NZ_AP025305.1"/>
</dbReference>
<protein>
    <submittedName>
        <fullName evidence="1">Uncharacterized protein</fullName>
    </submittedName>
</protein>
<dbReference type="AlphaFoldDB" id="A0AAE3XN18"/>
<keyword evidence="2" id="KW-1185">Reference proteome</keyword>
<sequence length="180" mass="20385">MKSYLNRSNIRSLGIRNNNPMNLRKTYINWKGEVVSNNAFEQFSSLAYGIRAGALNVLNKLKKGRTLTSLINEYAPPHENKTQAYINYIAKLTGLPKHSRLSADRNTLFKLTRAICNMENYPEDRHLVSNQDINAGLNLLNNHFHPSEKARDGLLFTVAVAGLLTYSFIKYSSHVSNNSK</sequence>
<name>A0AAE3XN18_9BACT</name>
<dbReference type="Proteomes" id="UP001185092">
    <property type="component" value="Unassembled WGS sequence"/>
</dbReference>
<comment type="caution">
    <text evidence="1">The sequence shown here is derived from an EMBL/GenBank/DDBJ whole genome shotgun (WGS) entry which is preliminary data.</text>
</comment>
<gene>
    <name evidence="1" type="ORF">HNQ88_003020</name>
</gene>
<evidence type="ECO:0000313" key="1">
    <source>
        <dbReference type="EMBL" id="MDR6239972.1"/>
    </source>
</evidence>
<proteinExistence type="predicted"/>
<accession>A0AAE3XN18</accession>
<evidence type="ECO:0000313" key="2">
    <source>
        <dbReference type="Proteomes" id="UP001185092"/>
    </source>
</evidence>
<reference evidence="1" key="1">
    <citation type="submission" date="2023-07" db="EMBL/GenBank/DDBJ databases">
        <title>Genomic Encyclopedia of Type Strains, Phase IV (KMG-IV): sequencing the most valuable type-strain genomes for metagenomic binning, comparative biology and taxonomic classification.</title>
        <authorList>
            <person name="Goeker M."/>
        </authorList>
    </citation>
    <scope>NUCLEOTIDE SEQUENCE</scope>
    <source>
        <strain evidence="1">DSM 26174</strain>
    </source>
</reference>
<dbReference type="EMBL" id="JAVDQD010000003">
    <property type="protein sequence ID" value="MDR6239972.1"/>
    <property type="molecule type" value="Genomic_DNA"/>
</dbReference>
<organism evidence="1 2">
    <name type="scientific">Aureibacter tunicatorum</name>
    <dbReference type="NCBI Taxonomy" id="866807"/>
    <lineage>
        <taxon>Bacteria</taxon>
        <taxon>Pseudomonadati</taxon>
        <taxon>Bacteroidota</taxon>
        <taxon>Cytophagia</taxon>
        <taxon>Cytophagales</taxon>
        <taxon>Persicobacteraceae</taxon>
        <taxon>Aureibacter</taxon>
    </lineage>
</organism>